<dbReference type="InterPro" id="IPR034139">
    <property type="entry name" value="TOPRIM_OLD"/>
</dbReference>
<dbReference type="CDD" id="cd01026">
    <property type="entry name" value="TOPRIM_OLD"/>
    <property type="match status" value="1"/>
</dbReference>
<organism evidence="3 4">
    <name type="scientific">Alkalicoccobacillus porphyridii</name>
    <dbReference type="NCBI Taxonomy" id="2597270"/>
    <lineage>
        <taxon>Bacteria</taxon>
        <taxon>Bacillati</taxon>
        <taxon>Bacillota</taxon>
        <taxon>Bacilli</taxon>
        <taxon>Bacillales</taxon>
        <taxon>Bacillaceae</taxon>
        <taxon>Alkalicoccobacillus</taxon>
    </lineage>
</organism>
<dbReference type="RefSeq" id="WP_143848003.1">
    <property type="nucleotide sequence ID" value="NZ_VLXZ01000003.1"/>
</dbReference>
<dbReference type="SUPFAM" id="SSF52540">
    <property type="entry name" value="P-loop containing nucleoside triphosphate hydrolases"/>
    <property type="match status" value="1"/>
</dbReference>
<dbReference type="InterPro" id="IPR027417">
    <property type="entry name" value="P-loop_NTPase"/>
</dbReference>
<protein>
    <submittedName>
        <fullName evidence="3">AAA family ATPase</fullName>
    </submittedName>
</protein>
<dbReference type="PANTHER" id="PTHR43581:SF4">
    <property type="entry name" value="ATP_GTP PHOSPHATASE"/>
    <property type="match status" value="1"/>
</dbReference>
<reference evidence="3 4" key="1">
    <citation type="submission" date="2019-07" db="EMBL/GenBank/DDBJ databases">
        <authorList>
            <person name="Park Y.J."/>
            <person name="Jeong S.E."/>
            <person name="Jung H.S."/>
        </authorList>
    </citation>
    <scope>NUCLEOTIDE SEQUENCE [LARGE SCALE GENOMIC DNA]</scope>
    <source>
        <strain evidence="4">P16(2019)</strain>
    </source>
</reference>
<name>A0A554A1E3_9BACI</name>
<dbReference type="InterPro" id="IPR041685">
    <property type="entry name" value="AAA_GajA/Old/RecF-like"/>
</dbReference>
<evidence type="ECO:0000259" key="1">
    <source>
        <dbReference type="Pfam" id="PF13175"/>
    </source>
</evidence>
<accession>A0A554A1E3</accession>
<dbReference type="Pfam" id="PF13175">
    <property type="entry name" value="AAA_15"/>
    <property type="match status" value="1"/>
</dbReference>
<dbReference type="AlphaFoldDB" id="A0A554A1E3"/>
<dbReference type="Pfam" id="PF20469">
    <property type="entry name" value="OLD-like_TOPRIM"/>
    <property type="match status" value="1"/>
</dbReference>
<feature type="domain" description="OLD protein-like TOPRIM" evidence="2">
    <location>
        <begin position="362"/>
        <end position="426"/>
    </location>
</feature>
<feature type="domain" description="Endonuclease GajA/Old nuclease/RecF-like AAA" evidence="1">
    <location>
        <begin position="1"/>
        <end position="316"/>
    </location>
</feature>
<dbReference type="OrthoDB" id="308933at2"/>
<evidence type="ECO:0000313" key="3">
    <source>
        <dbReference type="EMBL" id="TSB47503.1"/>
    </source>
</evidence>
<keyword evidence="4" id="KW-1185">Reference proteome</keyword>
<sequence>MLIEKIRLHNFKGFKEQVITFNKGRNILIGENGVGKSSVLSAISCVLSGSYSTIEKIGLHNLFNIHTINEFMNGDKKYEMLPVIEIELFIIEEVINHEINGKKNSANHEKNGLRLQISPNEEYSDLIKESLESTNIFPFEYYNVEFYTFSDRAYSSYKKYPDFIKYSYLDSSKVNSNYAMKDYIKRIYESKTDRTLRQRINNRYRDINQKFSDDLYLEFALEPTDDLKIKLNTENEDSFQENITVEKSGIMIKNLGQGEKMFINTEFLLSNATGNSEIILIEEPENHLSYLNMHKLIDKVIAAGNEKQTFIATHSNMTASRLDLQNAIFFSENSIMNLYELDKETAGFFKKAPDNNVLNFILSKKAILVEGDAEYILLNEFYNYLQGDEPYNRDISIISCGGKTFKRYLEIAKLLNKKVVVITDNDHDYEKNITKNYLDFEMENVQIFADDDNLNHTFEVSLYRHNSSFVDNYLATAFMTNGVQNFMLNNKAESAFRLLCLFSDENPETNLDKFKIPPYIEESIQWITG</sequence>
<evidence type="ECO:0000313" key="4">
    <source>
        <dbReference type="Proteomes" id="UP000318521"/>
    </source>
</evidence>
<evidence type="ECO:0000259" key="2">
    <source>
        <dbReference type="Pfam" id="PF20469"/>
    </source>
</evidence>
<dbReference type="PANTHER" id="PTHR43581">
    <property type="entry name" value="ATP/GTP PHOSPHATASE"/>
    <property type="match status" value="1"/>
</dbReference>
<dbReference type="Proteomes" id="UP000318521">
    <property type="component" value="Unassembled WGS sequence"/>
</dbReference>
<gene>
    <name evidence="3" type="ORF">FN960_07135</name>
</gene>
<comment type="caution">
    <text evidence="3">The sequence shown here is derived from an EMBL/GenBank/DDBJ whole genome shotgun (WGS) entry which is preliminary data.</text>
</comment>
<dbReference type="EMBL" id="VLXZ01000003">
    <property type="protein sequence ID" value="TSB47503.1"/>
    <property type="molecule type" value="Genomic_DNA"/>
</dbReference>
<proteinExistence type="predicted"/>
<dbReference type="InterPro" id="IPR051396">
    <property type="entry name" value="Bact_Antivir_Def_Nuclease"/>
</dbReference>
<dbReference type="Gene3D" id="3.40.50.300">
    <property type="entry name" value="P-loop containing nucleotide triphosphate hydrolases"/>
    <property type="match status" value="1"/>
</dbReference>